<dbReference type="Proteomes" id="UP000070442">
    <property type="component" value="Unassembled WGS sequence"/>
</dbReference>
<accession>A0A134AKK6</accession>
<name>A0A134AKK6_9FIRM</name>
<proteinExistence type="predicted"/>
<gene>
    <name evidence="2" type="ORF">HMPREF1863_00288</name>
</gene>
<evidence type="ECO:0000313" key="3">
    <source>
        <dbReference type="Proteomes" id="UP000070442"/>
    </source>
</evidence>
<dbReference type="STRING" id="755172.HMPREF1863_00288"/>
<organism evidence="2 3">
    <name type="scientific">Aedoeadaptatus coxii</name>
    <dbReference type="NCBI Taxonomy" id="755172"/>
    <lineage>
        <taxon>Bacteria</taxon>
        <taxon>Bacillati</taxon>
        <taxon>Bacillota</taxon>
        <taxon>Tissierellia</taxon>
        <taxon>Tissierellales</taxon>
        <taxon>Peptoniphilaceae</taxon>
        <taxon>Aedoeadaptatus</taxon>
    </lineage>
</organism>
<keyword evidence="1" id="KW-1133">Transmembrane helix</keyword>
<evidence type="ECO:0000256" key="1">
    <source>
        <dbReference type="SAM" id="Phobius"/>
    </source>
</evidence>
<keyword evidence="1" id="KW-0812">Transmembrane</keyword>
<keyword evidence="3" id="KW-1185">Reference proteome</keyword>
<reference evidence="3" key="1">
    <citation type="submission" date="2016-01" db="EMBL/GenBank/DDBJ databases">
        <authorList>
            <person name="Mitreva M."/>
            <person name="Pepin K.H."/>
            <person name="Mihindukulasuriya K.A."/>
            <person name="Fulton R."/>
            <person name="Fronick C."/>
            <person name="O'Laughlin M."/>
            <person name="Miner T."/>
            <person name="Herter B."/>
            <person name="Rosa B.A."/>
            <person name="Cordes M."/>
            <person name="Tomlinson C."/>
            <person name="Wollam A."/>
            <person name="Palsikar V.B."/>
            <person name="Mardis E.R."/>
            <person name="Wilson R.K."/>
        </authorList>
    </citation>
    <scope>NUCLEOTIDE SEQUENCE [LARGE SCALE GENOMIC DNA]</scope>
    <source>
        <strain evidence="3">DNF00729</strain>
    </source>
</reference>
<dbReference type="PATRIC" id="fig|755172.3.peg.276"/>
<sequence>MLKKEAIFDYSIVFSIFIAFFFSILYNESCIKQKERIYEK</sequence>
<comment type="caution">
    <text evidence="2">The sequence shown here is derived from an EMBL/GenBank/DDBJ whole genome shotgun (WGS) entry which is preliminary data.</text>
</comment>
<keyword evidence="1" id="KW-0472">Membrane</keyword>
<protein>
    <submittedName>
        <fullName evidence="2">Uncharacterized protein</fullName>
    </submittedName>
</protein>
<dbReference type="AlphaFoldDB" id="A0A134AKK6"/>
<evidence type="ECO:0000313" key="2">
    <source>
        <dbReference type="EMBL" id="KXB68266.1"/>
    </source>
</evidence>
<feature type="transmembrane region" description="Helical" evidence="1">
    <location>
        <begin position="6"/>
        <end position="26"/>
    </location>
</feature>
<dbReference type="EMBL" id="LSDG01000005">
    <property type="protein sequence ID" value="KXB68266.1"/>
    <property type="molecule type" value="Genomic_DNA"/>
</dbReference>